<comment type="caution">
    <text evidence="7">The sequence shown here is derived from an EMBL/GenBank/DDBJ whole genome shotgun (WGS) entry which is preliminary data.</text>
</comment>
<feature type="binding site" evidence="6">
    <location>
        <position position="104"/>
    </location>
    <ligand>
        <name>a divalent metal cation</name>
        <dbReference type="ChEBI" id="CHEBI:60240"/>
        <label>1</label>
    </ligand>
</feature>
<protein>
    <recommendedName>
        <fullName evidence="3 5">GTP cyclohydrolase 1 type 2 homolog</fullName>
    </recommendedName>
</protein>
<reference evidence="7 8" key="1">
    <citation type="submission" date="2017-10" db="EMBL/GenBank/DDBJ databases">
        <title>Draft genome of Longimonas halophila.</title>
        <authorList>
            <person name="Goh K.M."/>
            <person name="Shamsir M.S."/>
            <person name="Lim S.W."/>
        </authorList>
    </citation>
    <scope>NUCLEOTIDE SEQUENCE [LARGE SCALE GENOMIC DNA]</scope>
    <source>
        <strain evidence="7 8">KCTC 42399</strain>
    </source>
</reference>
<dbReference type="PANTHER" id="PTHR13799">
    <property type="entry name" value="NGG1 INTERACTING FACTOR 3"/>
    <property type="match status" value="1"/>
</dbReference>
<dbReference type="Proteomes" id="UP000221024">
    <property type="component" value="Unassembled WGS sequence"/>
</dbReference>
<feature type="binding site" evidence="6">
    <location>
        <position position="339"/>
    </location>
    <ligand>
        <name>a divalent metal cation</name>
        <dbReference type="ChEBI" id="CHEBI:60240"/>
        <label>1</label>
    </ligand>
</feature>
<feature type="binding site" evidence="6">
    <location>
        <position position="65"/>
    </location>
    <ligand>
        <name>a divalent metal cation</name>
        <dbReference type="ChEBI" id="CHEBI:60240"/>
        <label>1</label>
    </ligand>
</feature>
<evidence type="ECO:0000313" key="8">
    <source>
        <dbReference type="Proteomes" id="UP000221024"/>
    </source>
</evidence>
<proteinExistence type="inferred from homology"/>
<keyword evidence="8" id="KW-1185">Reference proteome</keyword>
<dbReference type="Gene3D" id="3.30.70.120">
    <property type="match status" value="1"/>
</dbReference>
<dbReference type="PANTHER" id="PTHR13799:SF14">
    <property type="entry name" value="GTP CYCLOHYDROLASE 1 TYPE 2 HOMOLOG"/>
    <property type="match status" value="1"/>
</dbReference>
<dbReference type="OrthoDB" id="9792792at2"/>
<evidence type="ECO:0000256" key="5">
    <source>
        <dbReference type="PIRNR" id="PIRNR037489"/>
    </source>
</evidence>
<feature type="binding site" evidence="6">
    <location>
        <position position="66"/>
    </location>
    <ligand>
        <name>a divalent metal cation</name>
        <dbReference type="ChEBI" id="CHEBI:60240"/>
        <label>1</label>
    </ligand>
</feature>
<evidence type="ECO:0000256" key="1">
    <source>
        <dbReference type="ARBA" id="ARBA00006964"/>
    </source>
</evidence>
<dbReference type="AlphaFoldDB" id="A0A2H3NV97"/>
<dbReference type="GO" id="GO:0005737">
    <property type="term" value="C:cytoplasm"/>
    <property type="evidence" value="ECO:0007669"/>
    <property type="project" value="TreeGrafter"/>
</dbReference>
<dbReference type="Pfam" id="PF01784">
    <property type="entry name" value="DUF34_NIF3"/>
    <property type="match status" value="1"/>
</dbReference>
<name>A0A2H3NV97_9BACT</name>
<dbReference type="EMBL" id="PDEP01000012">
    <property type="protein sequence ID" value="PEN05678.1"/>
    <property type="molecule type" value="Genomic_DNA"/>
</dbReference>
<dbReference type="FunFam" id="3.40.1390.30:FF:000001">
    <property type="entry name" value="GTP cyclohydrolase 1 type 2"/>
    <property type="match status" value="1"/>
</dbReference>
<evidence type="ECO:0000256" key="2">
    <source>
        <dbReference type="ARBA" id="ARBA00011643"/>
    </source>
</evidence>
<dbReference type="InterPro" id="IPR017221">
    <property type="entry name" value="DUF34/NIF3_bac"/>
</dbReference>
<dbReference type="InterPro" id="IPR036069">
    <property type="entry name" value="DUF34/NIF3_sf"/>
</dbReference>
<dbReference type="InterPro" id="IPR002678">
    <property type="entry name" value="DUF34/NIF3"/>
</dbReference>
<dbReference type="Gene3D" id="3.40.1390.30">
    <property type="entry name" value="NIF3 (NGG1p interacting factor 3)-like"/>
    <property type="match status" value="1"/>
</dbReference>
<evidence type="ECO:0000256" key="4">
    <source>
        <dbReference type="ARBA" id="ARBA00022723"/>
    </source>
</evidence>
<evidence type="ECO:0000313" key="7">
    <source>
        <dbReference type="EMBL" id="PEN05678.1"/>
    </source>
</evidence>
<dbReference type="RefSeq" id="WP_098062933.1">
    <property type="nucleotide sequence ID" value="NZ_PDEP01000012.1"/>
</dbReference>
<evidence type="ECO:0000256" key="3">
    <source>
        <dbReference type="ARBA" id="ARBA00022112"/>
    </source>
</evidence>
<sequence length="377" mass="40391">MPTIRRIAQSLEQWAPPASAQNYDNVGLQVGRADAEVRRAVLALDLTHEVLNEAIEAGAELIVTHHPLIFQPLKQITGSGYANNLALRLAESGIALYSIHTNLDAAPGGVSFALAERLGVSEPTFLALMDDAACKLVTFVPEDHAEAVHMAMADAGGGRIGNYDACAFRTHGTGTFRPGTDTDPHIGTAGGELETVEEIRLEMEVTQWALPAVRAAMHEAHPYEEVAHDVYPLNQSTTQAGMGAIGMLDEVMPLSAFLARVSRQLDAESLRYAGTPDAPVERVAVCGGAGSSLVGAAQGAGADAYVTADVKYHDFFRVLGADTGTPQMAFIDAGHYETEALTEDLLRNWLAERFPSITWQRTSHRTSPMRTFVDDAG</sequence>
<accession>A0A2H3NV97</accession>
<comment type="subunit">
    <text evidence="2">Homohexamer.</text>
</comment>
<feature type="binding site" evidence="6">
    <location>
        <position position="335"/>
    </location>
    <ligand>
        <name>a divalent metal cation</name>
        <dbReference type="ChEBI" id="CHEBI:60240"/>
        <label>1</label>
    </ligand>
</feature>
<organism evidence="7 8">
    <name type="scientific">Longimonas halophila</name>
    <dbReference type="NCBI Taxonomy" id="1469170"/>
    <lineage>
        <taxon>Bacteria</taxon>
        <taxon>Pseudomonadati</taxon>
        <taxon>Rhodothermota</taxon>
        <taxon>Rhodothermia</taxon>
        <taxon>Rhodothermales</taxon>
        <taxon>Salisaetaceae</taxon>
        <taxon>Longimonas</taxon>
    </lineage>
</organism>
<dbReference type="InterPro" id="IPR015867">
    <property type="entry name" value="N-reg_PII/ATP_PRibTrfase_C"/>
</dbReference>
<dbReference type="NCBIfam" id="TIGR00486">
    <property type="entry name" value="YbgI_SA1388"/>
    <property type="match status" value="1"/>
</dbReference>
<dbReference type="SUPFAM" id="SSF102705">
    <property type="entry name" value="NIF3 (NGG1p interacting factor 3)-like"/>
    <property type="match status" value="1"/>
</dbReference>
<comment type="similarity">
    <text evidence="1 5">Belongs to the GTP cyclohydrolase I type 2/NIF3 family.</text>
</comment>
<evidence type="ECO:0000256" key="6">
    <source>
        <dbReference type="PIRSR" id="PIRSR602678-1"/>
    </source>
</evidence>
<dbReference type="GO" id="GO:0046872">
    <property type="term" value="F:metal ion binding"/>
    <property type="evidence" value="ECO:0007669"/>
    <property type="project" value="UniProtKB-UniRule"/>
</dbReference>
<dbReference type="PIRSF" id="PIRSF037489">
    <property type="entry name" value="UCP037489_NIF3_YqfO"/>
    <property type="match status" value="1"/>
</dbReference>
<gene>
    <name evidence="7" type="ORF">CRI93_12265</name>
</gene>
<keyword evidence="4 5" id="KW-0479">Metal-binding</keyword>